<dbReference type="InterPro" id="IPR001045">
    <property type="entry name" value="Spermi_synthase"/>
</dbReference>
<dbReference type="OrthoDB" id="38125at2759"/>
<dbReference type="HAMAP" id="MF_00198">
    <property type="entry name" value="Spermidine_synth"/>
    <property type="match status" value="1"/>
</dbReference>
<sequence>MSCIEGNWFREINEMWSGYCVSLQIEEILYQGKSKFQDILVFKSKSFGNVLVLDGIIQCTERDEHAYQEMIAHLPLSCHENPKQVLVVGGGDGGVVREVLKNTCVQRVVLCEIDQRVIEVCKEHLPSMASCLDDSRVTVFVGDGIKYMKEHKGEFDVIITDAPDPIGAAAGLYEESYYASMKAALRPGGIICCQGENLYLDLPLVQKLMRICRQTFSAVGYAYTLIPTYTGGHIGFVLSSTNPDVKFNEPRRIYTETEIKKMKMKYYNSEIHKASFVIPQFAKEALDQVSNGISDT</sequence>
<dbReference type="PROSITE" id="PS51006">
    <property type="entry name" value="PABS_2"/>
    <property type="match status" value="1"/>
</dbReference>
<evidence type="ECO:0000256" key="6">
    <source>
        <dbReference type="ARBA" id="ARBA00049307"/>
    </source>
</evidence>
<evidence type="ECO:0000256" key="4">
    <source>
        <dbReference type="ARBA" id="ARBA00012455"/>
    </source>
</evidence>
<evidence type="ECO:0000256" key="3">
    <source>
        <dbReference type="ARBA" id="ARBA00011774"/>
    </source>
</evidence>
<dbReference type="AlphaFoldDB" id="A0A8B8EXZ2"/>
<evidence type="ECO:0000256" key="2">
    <source>
        <dbReference type="ARBA" id="ARBA00007867"/>
    </source>
</evidence>
<feature type="domain" description="PABS" evidence="12">
    <location>
        <begin position="6"/>
        <end position="241"/>
    </location>
</feature>
<evidence type="ECO:0000256" key="5">
    <source>
        <dbReference type="ARBA" id="ARBA00022679"/>
    </source>
</evidence>
<keyword evidence="10" id="KW-0620">Polyamine biosynthesis</keyword>
<dbReference type="GO" id="GO:0008295">
    <property type="term" value="P:spermidine biosynthetic process"/>
    <property type="evidence" value="ECO:0007669"/>
    <property type="project" value="TreeGrafter"/>
</dbReference>
<gene>
    <name evidence="14" type="primary">LOC111137622</name>
</gene>
<evidence type="ECO:0000256" key="11">
    <source>
        <dbReference type="RuleBase" id="RU003836"/>
    </source>
</evidence>
<dbReference type="NCBIfam" id="NF002010">
    <property type="entry name" value="PRK00811.1"/>
    <property type="match status" value="1"/>
</dbReference>
<dbReference type="SUPFAM" id="SSF53335">
    <property type="entry name" value="S-adenosyl-L-methionine-dependent methyltransferases"/>
    <property type="match status" value="1"/>
</dbReference>
<evidence type="ECO:0000256" key="8">
    <source>
        <dbReference type="ARBA" id="ARBA00072554"/>
    </source>
</evidence>
<dbReference type="EC" id="2.5.1.16" evidence="4"/>
<comment type="similarity">
    <text evidence="2 11">Belongs to the spermidine/spermine synthase family.</text>
</comment>
<dbReference type="FunFam" id="3.40.50.150:FF:000013">
    <property type="entry name" value="Spermidine synthase"/>
    <property type="match status" value="1"/>
</dbReference>
<proteinExistence type="inferred from homology"/>
<evidence type="ECO:0000259" key="12">
    <source>
        <dbReference type="PROSITE" id="PS51006"/>
    </source>
</evidence>
<dbReference type="Gene3D" id="2.30.140.10">
    <property type="entry name" value="Spermidine synthase, tetramerisation domain"/>
    <property type="match status" value="1"/>
</dbReference>
<comment type="function">
    <text evidence="7">Catalyzes the production of spermidine from putrescine and decarboxylated S-adenosylmethionine (dcSAM). Has a strong preference for putrescine as substrate, and has very low activity towards 1,3-diaminopropane. Has extremely low activity towards spermidine.</text>
</comment>
<dbReference type="InterPro" id="IPR035246">
    <property type="entry name" value="Spermidine_synt_N"/>
</dbReference>
<dbReference type="Pfam" id="PF01564">
    <property type="entry name" value="Spermine_synth"/>
    <property type="match status" value="1"/>
</dbReference>
<dbReference type="KEGG" id="cvn:111137622"/>
<dbReference type="NCBIfam" id="NF037959">
    <property type="entry name" value="MFS_SpdSyn"/>
    <property type="match status" value="1"/>
</dbReference>
<dbReference type="GO" id="GO:0004766">
    <property type="term" value="F:spermidine synthase activity"/>
    <property type="evidence" value="ECO:0007669"/>
    <property type="project" value="UniProtKB-EC"/>
</dbReference>
<dbReference type="PANTHER" id="PTHR11558">
    <property type="entry name" value="SPERMIDINE/SPERMINE SYNTHASE"/>
    <property type="match status" value="1"/>
</dbReference>
<dbReference type="GO" id="GO:0005829">
    <property type="term" value="C:cytosol"/>
    <property type="evidence" value="ECO:0007669"/>
    <property type="project" value="TreeGrafter"/>
</dbReference>
<keyword evidence="13" id="KW-1185">Reference proteome</keyword>
<comment type="pathway">
    <text evidence="1">Amine and polyamine biosynthesis; spermidine biosynthesis; spermidine from putrescine: step 1/1.</text>
</comment>
<protein>
    <recommendedName>
        <fullName evidence="8">Spermidine synthase</fullName>
        <ecNumber evidence="4">2.5.1.16</ecNumber>
    </recommendedName>
    <alternativeName>
        <fullName evidence="9">Putrescine aminopropyltransferase</fullName>
    </alternativeName>
</protein>
<comment type="catalytic activity">
    <reaction evidence="6">
        <text>S-adenosyl 3-(methylsulfanyl)propylamine + putrescine = S-methyl-5'-thioadenosine + spermidine + H(+)</text>
        <dbReference type="Rhea" id="RHEA:12721"/>
        <dbReference type="ChEBI" id="CHEBI:15378"/>
        <dbReference type="ChEBI" id="CHEBI:17509"/>
        <dbReference type="ChEBI" id="CHEBI:57443"/>
        <dbReference type="ChEBI" id="CHEBI:57834"/>
        <dbReference type="ChEBI" id="CHEBI:326268"/>
        <dbReference type="EC" id="2.5.1.16"/>
    </reaction>
</comment>
<dbReference type="RefSeq" id="XP_022344869.1">
    <property type="nucleotide sequence ID" value="XM_022489161.1"/>
</dbReference>
<accession>A0A8B8EXZ2</accession>
<evidence type="ECO:0000256" key="10">
    <source>
        <dbReference type="PROSITE-ProRule" id="PRU00354"/>
    </source>
</evidence>
<dbReference type="NCBIfam" id="TIGR00417">
    <property type="entry name" value="speE"/>
    <property type="match status" value="1"/>
</dbReference>
<name>A0A8B8EXZ2_CRAVI</name>
<dbReference type="InterPro" id="IPR030373">
    <property type="entry name" value="PABS_CS"/>
</dbReference>
<keyword evidence="5 10" id="KW-0808">Transferase</keyword>
<dbReference type="InterPro" id="IPR030374">
    <property type="entry name" value="PABS"/>
</dbReference>
<evidence type="ECO:0000313" key="14">
    <source>
        <dbReference type="RefSeq" id="XP_022344869.1"/>
    </source>
</evidence>
<dbReference type="Pfam" id="PF17284">
    <property type="entry name" value="Spermine_synt_N"/>
    <property type="match status" value="1"/>
</dbReference>
<dbReference type="PANTHER" id="PTHR11558:SF11">
    <property type="entry name" value="SPERMIDINE SYNTHASE"/>
    <property type="match status" value="1"/>
</dbReference>
<evidence type="ECO:0000256" key="1">
    <source>
        <dbReference type="ARBA" id="ARBA00005123"/>
    </source>
</evidence>
<evidence type="ECO:0000256" key="9">
    <source>
        <dbReference type="ARBA" id="ARBA00082964"/>
    </source>
</evidence>
<evidence type="ECO:0000313" key="13">
    <source>
        <dbReference type="Proteomes" id="UP000694844"/>
    </source>
</evidence>
<dbReference type="GeneID" id="111137622"/>
<dbReference type="Gene3D" id="3.40.50.150">
    <property type="entry name" value="Vaccinia Virus protein VP39"/>
    <property type="match status" value="1"/>
</dbReference>
<dbReference type="CDD" id="cd02440">
    <property type="entry name" value="AdoMet_MTases"/>
    <property type="match status" value="1"/>
</dbReference>
<dbReference type="InterPro" id="IPR037163">
    <property type="entry name" value="Spermidine_synt_N_sf"/>
</dbReference>
<organism evidence="13 14">
    <name type="scientific">Crassostrea virginica</name>
    <name type="common">Eastern oyster</name>
    <dbReference type="NCBI Taxonomy" id="6565"/>
    <lineage>
        <taxon>Eukaryota</taxon>
        <taxon>Metazoa</taxon>
        <taxon>Spiralia</taxon>
        <taxon>Lophotrochozoa</taxon>
        <taxon>Mollusca</taxon>
        <taxon>Bivalvia</taxon>
        <taxon>Autobranchia</taxon>
        <taxon>Pteriomorphia</taxon>
        <taxon>Ostreida</taxon>
        <taxon>Ostreoidea</taxon>
        <taxon>Ostreidae</taxon>
        <taxon>Crassostrea</taxon>
    </lineage>
</organism>
<dbReference type="PROSITE" id="PS01330">
    <property type="entry name" value="PABS_1"/>
    <property type="match status" value="1"/>
</dbReference>
<evidence type="ECO:0000256" key="7">
    <source>
        <dbReference type="ARBA" id="ARBA00053963"/>
    </source>
</evidence>
<dbReference type="InterPro" id="IPR029063">
    <property type="entry name" value="SAM-dependent_MTases_sf"/>
</dbReference>
<reference evidence="14" key="1">
    <citation type="submission" date="2025-08" db="UniProtKB">
        <authorList>
            <consortium name="RefSeq"/>
        </authorList>
    </citation>
    <scope>IDENTIFICATION</scope>
    <source>
        <tissue evidence="14">Whole sample</tissue>
    </source>
</reference>
<feature type="active site" description="Proton acceptor" evidence="10">
    <location>
        <position position="161"/>
    </location>
</feature>
<comment type="subunit">
    <text evidence="3">Homodimer or homotetramer.</text>
</comment>
<dbReference type="Proteomes" id="UP000694844">
    <property type="component" value="Chromosome 5"/>
</dbReference>
<dbReference type="FunFam" id="2.30.140.10:FF:000001">
    <property type="entry name" value="SPE3p Spermidine synthase"/>
    <property type="match status" value="1"/>
</dbReference>